<evidence type="ECO:0000313" key="2">
    <source>
        <dbReference type="EMBL" id="MFC3231521.1"/>
    </source>
</evidence>
<organism evidence="2 3">
    <name type="scientific">Marinibaculum pumilum</name>
    <dbReference type="NCBI Taxonomy" id="1766165"/>
    <lineage>
        <taxon>Bacteria</taxon>
        <taxon>Pseudomonadati</taxon>
        <taxon>Pseudomonadota</taxon>
        <taxon>Alphaproteobacteria</taxon>
        <taxon>Rhodospirillales</taxon>
        <taxon>Rhodospirillaceae</taxon>
        <taxon>Marinibaculum</taxon>
    </lineage>
</organism>
<dbReference type="EMBL" id="JBHRTR010000054">
    <property type="protein sequence ID" value="MFC3231521.1"/>
    <property type="molecule type" value="Genomic_DNA"/>
</dbReference>
<proteinExistence type="predicted"/>
<reference evidence="3" key="1">
    <citation type="journal article" date="2019" name="Int. J. Syst. Evol. Microbiol.">
        <title>The Global Catalogue of Microorganisms (GCM) 10K type strain sequencing project: providing services to taxonomists for standard genome sequencing and annotation.</title>
        <authorList>
            <consortium name="The Broad Institute Genomics Platform"/>
            <consortium name="The Broad Institute Genome Sequencing Center for Infectious Disease"/>
            <person name="Wu L."/>
            <person name="Ma J."/>
        </authorList>
    </citation>
    <scope>NUCLEOTIDE SEQUENCE [LARGE SCALE GENOMIC DNA]</scope>
    <source>
        <strain evidence="3">KCTC 42964</strain>
    </source>
</reference>
<name>A0ABV7LA09_9PROT</name>
<evidence type="ECO:0000256" key="1">
    <source>
        <dbReference type="SAM" id="MobiDB-lite"/>
    </source>
</evidence>
<feature type="region of interest" description="Disordered" evidence="1">
    <location>
        <begin position="23"/>
        <end position="47"/>
    </location>
</feature>
<dbReference type="RefSeq" id="WP_379907018.1">
    <property type="nucleotide sequence ID" value="NZ_JBHRTR010000054.1"/>
</dbReference>
<dbReference type="Proteomes" id="UP001595528">
    <property type="component" value="Unassembled WGS sequence"/>
</dbReference>
<evidence type="ECO:0008006" key="4">
    <source>
        <dbReference type="Google" id="ProtNLM"/>
    </source>
</evidence>
<accession>A0ABV7LA09</accession>
<gene>
    <name evidence="2" type="ORF">ACFOGJ_30010</name>
</gene>
<sequence>MLLKILVIIVAIGAVAIAFRSWGRKEGPPARQDPPPPPPDRKAHPDAAETMRCRVCDAFVPVGSKAACARPDCPFGEKPFG</sequence>
<evidence type="ECO:0000313" key="3">
    <source>
        <dbReference type="Proteomes" id="UP001595528"/>
    </source>
</evidence>
<comment type="caution">
    <text evidence="2">The sequence shown here is derived from an EMBL/GenBank/DDBJ whole genome shotgun (WGS) entry which is preliminary data.</text>
</comment>
<protein>
    <recommendedName>
        <fullName evidence="4">DUF2116 family Zn-ribbon domain-containing protein</fullName>
    </recommendedName>
</protein>
<keyword evidence="3" id="KW-1185">Reference proteome</keyword>